<dbReference type="FunCoup" id="A9V0B9">
    <property type="interactions" value="135"/>
</dbReference>
<dbReference type="PANTHER" id="PTHR40446">
    <property type="entry name" value="N-ACETYLGLUCOSAMINE-1-PHOSPHODIESTER ALPHA-N-ACETYLGLUCOSAMINIDASE"/>
    <property type="match status" value="1"/>
</dbReference>
<dbReference type="Pfam" id="PF09992">
    <property type="entry name" value="NAGPA"/>
    <property type="match status" value="1"/>
</dbReference>
<evidence type="ECO:0000313" key="6">
    <source>
        <dbReference type="EMBL" id="EDQ89131.1"/>
    </source>
</evidence>
<feature type="domain" description="EGF-like" evidence="5">
    <location>
        <begin position="436"/>
        <end position="474"/>
    </location>
</feature>
<dbReference type="CDD" id="cd00054">
    <property type="entry name" value="EGF_CA"/>
    <property type="match status" value="1"/>
</dbReference>
<evidence type="ECO:0000256" key="1">
    <source>
        <dbReference type="ARBA" id="ARBA00023157"/>
    </source>
</evidence>
<dbReference type="PROSITE" id="PS00022">
    <property type="entry name" value="EGF_1"/>
    <property type="match status" value="1"/>
</dbReference>
<feature type="disulfide bond" evidence="3">
    <location>
        <begin position="464"/>
        <end position="473"/>
    </location>
</feature>
<organism evidence="6 7">
    <name type="scientific">Monosiga brevicollis</name>
    <name type="common">Choanoflagellate</name>
    <dbReference type="NCBI Taxonomy" id="81824"/>
    <lineage>
        <taxon>Eukaryota</taxon>
        <taxon>Choanoflagellata</taxon>
        <taxon>Craspedida</taxon>
        <taxon>Salpingoecidae</taxon>
        <taxon>Monosiga</taxon>
    </lineage>
</organism>
<evidence type="ECO:0000256" key="3">
    <source>
        <dbReference type="PROSITE-ProRule" id="PRU00076"/>
    </source>
</evidence>
<feature type="chain" id="PRO_5002744916" description="EGF-like domain-containing protein" evidence="4">
    <location>
        <begin position="24"/>
        <end position="623"/>
    </location>
</feature>
<dbReference type="STRING" id="81824.A9V0B9"/>
<protein>
    <recommendedName>
        <fullName evidence="5">EGF-like domain-containing protein</fullName>
    </recommendedName>
</protein>
<evidence type="ECO:0000259" key="5">
    <source>
        <dbReference type="PROSITE" id="PS50026"/>
    </source>
</evidence>
<comment type="caution">
    <text evidence="3">Lacks conserved residue(s) required for the propagation of feature annotation.</text>
</comment>
<keyword evidence="1 3" id="KW-1015">Disulfide bond</keyword>
<keyword evidence="2" id="KW-0325">Glycoprotein</keyword>
<evidence type="ECO:0000256" key="4">
    <source>
        <dbReference type="SAM" id="SignalP"/>
    </source>
</evidence>
<dbReference type="Gene3D" id="2.10.25.10">
    <property type="entry name" value="Laminin"/>
    <property type="match status" value="1"/>
</dbReference>
<sequence length="623" mass="66676">MRLWALGIIVLALAALMPLAGQAQEMDLLCPYAHPGLGSGQPDLSTVGSRVPRDGKTCRSPWINWSFEVTPIQAAIYDGVEDYNLVHVQTFAPYVHAASALDPRRTLSVYEPGAPGGCGDGDHRTIVSETAARHDCIYATNAGFFNTHDGTCYGDIVSDGRLVQADNHTNVQFGVRHDNTIQVSVALFSNPKSQTASSRGLPASPIDRCMQVGYFQLDGNETRAEDFQFLITGACHQKLAHEASESSMIGSCCFPHDTWAHKHIGAIWLVRNGQVYVNESIAYECSNIEESGSLQEFANLQSARTALAHDSNGAVRIVQHNGQSGHYGINLYEFAKYLKQQGVVNAINLDGGGSSVSVVNNSVVSFPTDGCGACNCPFPNADSTCYGMCADRSEQTCERKVTTILCLHRPLCNNGTGCGNHGVCRNGACHCDVGYTGDACRSKLCNLGGGCGDHGTCYEGTCRCDAGYNGAECQLHTCNEDRGCGMRGTCQDGVCFCADGYSGTACLTPPVRSASSGARVAYFPPKFAPTPSSDTLPKCHSSCLCSGLHRSPALRRLRERQNPRLTPRTAGSTRSVKWPLWLFLSLPCSCCWPAAFSIAVLSASVAEVARLQAAVCVVSRTMS</sequence>
<proteinExistence type="predicted"/>
<keyword evidence="4" id="KW-0732">Signal</keyword>
<dbReference type="RefSeq" id="XP_001746236.1">
    <property type="nucleotide sequence ID" value="XM_001746184.1"/>
</dbReference>
<dbReference type="GeneID" id="5891290"/>
<dbReference type="Proteomes" id="UP000001357">
    <property type="component" value="Unassembled WGS sequence"/>
</dbReference>
<dbReference type="Pfam" id="PF18720">
    <property type="entry name" value="EGF_Tenascin"/>
    <property type="match status" value="1"/>
</dbReference>
<dbReference type="SMART" id="SM00181">
    <property type="entry name" value="EGF"/>
    <property type="match status" value="3"/>
</dbReference>
<evidence type="ECO:0000256" key="2">
    <source>
        <dbReference type="ARBA" id="ARBA00023180"/>
    </source>
</evidence>
<dbReference type="InterPro" id="IPR000742">
    <property type="entry name" value="EGF"/>
</dbReference>
<dbReference type="EMBL" id="CH991552">
    <property type="protein sequence ID" value="EDQ89131.1"/>
    <property type="molecule type" value="Genomic_DNA"/>
</dbReference>
<reference evidence="6 7" key="1">
    <citation type="journal article" date="2008" name="Nature">
        <title>The genome of the choanoflagellate Monosiga brevicollis and the origin of metazoans.</title>
        <authorList>
            <consortium name="JGI Sequencing"/>
            <person name="King N."/>
            <person name="Westbrook M.J."/>
            <person name="Young S.L."/>
            <person name="Kuo A."/>
            <person name="Abedin M."/>
            <person name="Chapman J."/>
            <person name="Fairclough S."/>
            <person name="Hellsten U."/>
            <person name="Isogai Y."/>
            <person name="Letunic I."/>
            <person name="Marr M."/>
            <person name="Pincus D."/>
            <person name="Putnam N."/>
            <person name="Rokas A."/>
            <person name="Wright K.J."/>
            <person name="Zuzow R."/>
            <person name="Dirks W."/>
            <person name="Good M."/>
            <person name="Goodstein D."/>
            <person name="Lemons D."/>
            <person name="Li W."/>
            <person name="Lyons J.B."/>
            <person name="Morris A."/>
            <person name="Nichols S."/>
            <person name="Richter D.J."/>
            <person name="Salamov A."/>
            <person name="Bork P."/>
            <person name="Lim W.A."/>
            <person name="Manning G."/>
            <person name="Miller W.T."/>
            <person name="McGinnis W."/>
            <person name="Shapiro H."/>
            <person name="Tjian R."/>
            <person name="Grigoriev I.V."/>
            <person name="Rokhsar D."/>
        </authorList>
    </citation>
    <scope>NUCLEOTIDE SEQUENCE [LARGE SCALE GENOMIC DNA]</scope>
    <source>
        <strain evidence="7">MX1 / ATCC 50154</strain>
    </source>
</reference>
<keyword evidence="7" id="KW-1185">Reference proteome</keyword>
<dbReference type="InterPro" id="IPR041161">
    <property type="entry name" value="EGF_Tenascin"/>
</dbReference>
<gene>
    <name evidence="6" type="ORF">MONBRDRAFT_37217</name>
</gene>
<keyword evidence="3" id="KW-0245">EGF-like domain</keyword>
<dbReference type="PANTHER" id="PTHR40446:SF2">
    <property type="entry name" value="N-ACETYLGLUCOSAMINE-1-PHOSPHODIESTER ALPHA-N-ACETYLGLUCOSAMINIDASE"/>
    <property type="match status" value="1"/>
</dbReference>
<dbReference type="eggNOG" id="ENOG502QRY5">
    <property type="taxonomic scope" value="Eukaryota"/>
</dbReference>
<dbReference type="KEGG" id="mbr:MONBRDRAFT_37217"/>
<dbReference type="GO" id="GO:0033299">
    <property type="term" value="P:secretion of lysosomal enzymes"/>
    <property type="evidence" value="ECO:0000318"/>
    <property type="project" value="GO_Central"/>
</dbReference>
<dbReference type="PROSITE" id="PS50026">
    <property type="entry name" value="EGF_3"/>
    <property type="match status" value="1"/>
</dbReference>
<dbReference type="Pfam" id="PF23106">
    <property type="entry name" value="EGF_Teneurin"/>
    <property type="match status" value="1"/>
</dbReference>
<dbReference type="AlphaFoldDB" id="A9V0B9"/>
<evidence type="ECO:0000313" key="7">
    <source>
        <dbReference type="Proteomes" id="UP000001357"/>
    </source>
</evidence>
<feature type="disulfide bond" evidence="3">
    <location>
        <begin position="445"/>
        <end position="462"/>
    </location>
</feature>
<dbReference type="InterPro" id="IPR018711">
    <property type="entry name" value="NAGPA"/>
</dbReference>
<dbReference type="InParanoid" id="A9V0B9"/>
<dbReference type="PROSITE" id="PS01186">
    <property type="entry name" value="EGF_2"/>
    <property type="match status" value="1"/>
</dbReference>
<name>A9V0B9_MONBE</name>
<feature type="signal peptide" evidence="4">
    <location>
        <begin position="1"/>
        <end position="23"/>
    </location>
</feature>
<accession>A9V0B9</accession>